<dbReference type="PATRIC" id="fig|1131935.3.peg.1925"/>
<dbReference type="Gene3D" id="3.30.460.10">
    <property type="entry name" value="Beta Polymerase, domain 2"/>
    <property type="match status" value="1"/>
</dbReference>
<dbReference type="STRING" id="1131935.PDENDC454_09380"/>
<dbReference type="AlphaFoldDB" id="H3SEC5"/>
<dbReference type="PANTHER" id="PTHR34822:SF1">
    <property type="entry name" value="GRPB FAMILY PROTEIN"/>
    <property type="match status" value="1"/>
</dbReference>
<sequence>METVVIADYDPEWVREYGQEKQAIEEALADIVAAVEHIGSTAKPIIDIMAGVHRLEALTEAHIERLAAIGYEYVPKPDWPERRFFRRGRWRAGTHHLHIYRHGDPHWKAQLLFRDYVRAHPDIREQYSQLKLELASLYPHDLRRVYSAEGAVHRARAAPGARGRPKPVLIRTGFAHVRPSLLGSRV</sequence>
<dbReference type="RefSeq" id="WP_006676387.1">
    <property type="nucleotide sequence ID" value="NZ_AHKH01000018.1"/>
</dbReference>
<accession>H3SEC5</accession>
<reference evidence="1 2" key="1">
    <citation type="journal article" date="2012" name="J. Bacteriol.">
        <title>Genome Sequence of the Pattern-Forming Social Bacterium Paenibacillus dendritiformis C454 Chiral Morphotype.</title>
        <authorList>
            <person name="Sirota-Madi A."/>
            <person name="Olender T."/>
            <person name="Helman Y."/>
            <person name="Brainis I."/>
            <person name="Finkelshtein A."/>
            <person name="Roth D."/>
            <person name="Hagai E."/>
            <person name="Leshkowitz D."/>
            <person name="Brodsky L."/>
            <person name="Galatenko V."/>
            <person name="Nikolaev V."/>
            <person name="Gutnick D.L."/>
            <person name="Lancet D."/>
            <person name="Ben-Jacob E."/>
        </authorList>
    </citation>
    <scope>NUCLEOTIDE SEQUENCE [LARGE SCALE GENOMIC DNA]</scope>
    <source>
        <strain evidence="1 2">C454</strain>
    </source>
</reference>
<dbReference type="InterPro" id="IPR043519">
    <property type="entry name" value="NT_sf"/>
</dbReference>
<evidence type="ECO:0000313" key="1">
    <source>
        <dbReference type="EMBL" id="EHQ62636.1"/>
    </source>
</evidence>
<comment type="caution">
    <text evidence="1">The sequence shown here is derived from an EMBL/GenBank/DDBJ whole genome shotgun (WGS) entry which is preliminary data.</text>
</comment>
<keyword evidence="2" id="KW-1185">Reference proteome</keyword>
<evidence type="ECO:0000313" key="2">
    <source>
        <dbReference type="Proteomes" id="UP000003900"/>
    </source>
</evidence>
<dbReference type="Pfam" id="PF04229">
    <property type="entry name" value="GrpB"/>
    <property type="match status" value="1"/>
</dbReference>
<gene>
    <name evidence="1" type="ORF">PDENDC454_09380</name>
</gene>
<organism evidence="1 2">
    <name type="scientific">Paenibacillus dendritiformis C454</name>
    <dbReference type="NCBI Taxonomy" id="1131935"/>
    <lineage>
        <taxon>Bacteria</taxon>
        <taxon>Bacillati</taxon>
        <taxon>Bacillota</taxon>
        <taxon>Bacilli</taxon>
        <taxon>Bacillales</taxon>
        <taxon>Paenibacillaceae</taxon>
        <taxon>Paenibacillus</taxon>
    </lineage>
</organism>
<proteinExistence type="predicted"/>
<dbReference type="Proteomes" id="UP000003900">
    <property type="component" value="Unassembled WGS sequence"/>
</dbReference>
<dbReference type="SUPFAM" id="SSF81301">
    <property type="entry name" value="Nucleotidyltransferase"/>
    <property type="match status" value="1"/>
</dbReference>
<dbReference type="EMBL" id="AHKH01000018">
    <property type="protein sequence ID" value="EHQ62636.1"/>
    <property type="molecule type" value="Genomic_DNA"/>
</dbReference>
<dbReference type="PANTHER" id="PTHR34822">
    <property type="entry name" value="GRPB DOMAIN PROTEIN (AFU_ORTHOLOGUE AFUA_1G01530)"/>
    <property type="match status" value="1"/>
</dbReference>
<dbReference type="InterPro" id="IPR007344">
    <property type="entry name" value="GrpB/CoaE"/>
</dbReference>
<protein>
    <recommendedName>
        <fullName evidence="3">GrpB family protein</fullName>
    </recommendedName>
</protein>
<evidence type="ECO:0008006" key="3">
    <source>
        <dbReference type="Google" id="ProtNLM"/>
    </source>
</evidence>
<name>H3SEC5_9BACL</name>